<dbReference type="GO" id="GO:0016747">
    <property type="term" value="F:acyltransferase activity, transferring groups other than amino-acyl groups"/>
    <property type="evidence" value="ECO:0007669"/>
    <property type="project" value="InterPro"/>
</dbReference>
<dbReference type="Gene3D" id="3.40.630.30">
    <property type="match status" value="1"/>
</dbReference>
<feature type="domain" description="N-acetyltransferase" evidence="1">
    <location>
        <begin position="1"/>
        <end position="148"/>
    </location>
</feature>
<name>A0A2S2CNA8_9PROT</name>
<dbReference type="AlphaFoldDB" id="A0A2S2CNA8"/>
<dbReference type="Proteomes" id="UP000245629">
    <property type="component" value="Chromosome 2"/>
</dbReference>
<dbReference type="EMBL" id="CP029353">
    <property type="protein sequence ID" value="AWK85938.1"/>
    <property type="molecule type" value="Genomic_DNA"/>
</dbReference>
<proteinExistence type="predicted"/>
<dbReference type="PROSITE" id="PS51186">
    <property type="entry name" value="GNAT"/>
    <property type="match status" value="1"/>
</dbReference>
<reference evidence="3" key="1">
    <citation type="submission" date="2018-05" db="EMBL/GenBank/DDBJ databases">
        <title>Azospirillum thermophila sp. nov., a novel isolated from hot spring.</title>
        <authorList>
            <person name="Zhao Z."/>
        </authorList>
    </citation>
    <scope>NUCLEOTIDE SEQUENCE [LARGE SCALE GENOMIC DNA]</scope>
    <source>
        <strain evidence="3">CFH 70021</strain>
    </source>
</reference>
<accession>A0A2S2CNA8</accession>
<evidence type="ECO:0000313" key="3">
    <source>
        <dbReference type="Proteomes" id="UP000245629"/>
    </source>
</evidence>
<keyword evidence="2" id="KW-0808">Transferase</keyword>
<gene>
    <name evidence="2" type="ORF">DEW08_06385</name>
</gene>
<sequence>MIITQEAPKHACAIEALLDRSFGPDRFTKTAYRLREGVDSIPELNLVAIEHDEYGNEIVEGTIRYWPVTVGGMFKTIMLGPIAVSDRLQGGGLGSKLIRLSLNKAAALGHRSVILVGDAPYYGRFGFSRELTLGMQMPGPVDYSRLLGLELVPGALAGVAGMIGKAEPASSADSLVEVTTALAAPRPYTFGRRCRDQNA</sequence>
<dbReference type="InterPro" id="IPR016181">
    <property type="entry name" value="Acyl_CoA_acyltransferase"/>
</dbReference>
<dbReference type="CDD" id="cd04301">
    <property type="entry name" value="NAT_SF"/>
    <property type="match status" value="1"/>
</dbReference>
<keyword evidence="3" id="KW-1185">Reference proteome</keyword>
<dbReference type="RefSeq" id="WP_109325477.1">
    <property type="nucleotide sequence ID" value="NZ_CP029353.1"/>
</dbReference>
<dbReference type="OrthoDB" id="9815099at2"/>
<evidence type="ECO:0000259" key="1">
    <source>
        <dbReference type="PROSITE" id="PS51186"/>
    </source>
</evidence>
<dbReference type="InterPro" id="IPR000182">
    <property type="entry name" value="GNAT_dom"/>
</dbReference>
<evidence type="ECO:0000313" key="2">
    <source>
        <dbReference type="EMBL" id="AWK85938.1"/>
    </source>
</evidence>
<dbReference type="Pfam" id="PF00583">
    <property type="entry name" value="Acetyltransf_1"/>
    <property type="match status" value="1"/>
</dbReference>
<dbReference type="SUPFAM" id="SSF55729">
    <property type="entry name" value="Acyl-CoA N-acyltransferases (Nat)"/>
    <property type="match status" value="1"/>
</dbReference>
<organism evidence="2 3">
    <name type="scientific">Azospirillum thermophilum</name>
    <dbReference type="NCBI Taxonomy" id="2202148"/>
    <lineage>
        <taxon>Bacteria</taxon>
        <taxon>Pseudomonadati</taxon>
        <taxon>Pseudomonadota</taxon>
        <taxon>Alphaproteobacteria</taxon>
        <taxon>Rhodospirillales</taxon>
        <taxon>Azospirillaceae</taxon>
        <taxon>Azospirillum</taxon>
    </lineage>
</organism>
<dbReference type="KEGG" id="azz:DEW08_06385"/>
<protein>
    <submittedName>
        <fullName evidence="2">N-acetyltransferase</fullName>
    </submittedName>
</protein>